<dbReference type="EMBL" id="RBPQ01000175">
    <property type="protein sequence ID" value="RMO26021.1"/>
    <property type="molecule type" value="Genomic_DNA"/>
</dbReference>
<reference evidence="1 2" key="1">
    <citation type="submission" date="2018-08" db="EMBL/GenBank/DDBJ databases">
        <title>Recombination of ecologically and evolutionarily significant loci maintains genetic cohesion in the Pseudomonas syringae species complex.</title>
        <authorList>
            <person name="Dillon M."/>
            <person name="Thakur S."/>
            <person name="Almeida R.N.D."/>
            <person name="Weir B.S."/>
            <person name="Guttman D.S."/>
        </authorList>
    </citation>
    <scope>NUCLEOTIDE SEQUENCE [LARGE SCALE GENOMIC DNA]</scope>
    <source>
        <strain evidence="1 2">ICMP 2788</strain>
    </source>
</reference>
<sequence>MVCSGSTVLVSLCSGTLAHENTRSILTLSIPRPQHS</sequence>
<dbReference type="Proteomes" id="UP000276886">
    <property type="component" value="Unassembled WGS sequence"/>
</dbReference>
<gene>
    <name evidence="1" type="ORF">ALQ44_02702</name>
</gene>
<comment type="caution">
    <text evidence="1">The sequence shown here is derived from an EMBL/GenBank/DDBJ whole genome shotgun (WGS) entry which is preliminary data.</text>
</comment>
<accession>A0A3M2XAL4</accession>
<dbReference type="AlphaFoldDB" id="A0A3M2XAL4"/>
<evidence type="ECO:0000313" key="2">
    <source>
        <dbReference type="Proteomes" id="UP000276886"/>
    </source>
</evidence>
<protein>
    <submittedName>
        <fullName evidence="1">Uncharacterized protein</fullName>
    </submittedName>
</protein>
<organism evidence="1 2">
    <name type="scientific">Pseudomonas syringae pv. pisi</name>
    <dbReference type="NCBI Taxonomy" id="59510"/>
    <lineage>
        <taxon>Bacteria</taxon>
        <taxon>Pseudomonadati</taxon>
        <taxon>Pseudomonadota</taxon>
        <taxon>Gammaproteobacteria</taxon>
        <taxon>Pseudomonadales</taxon>
        <taxon>Pseudomonadaceae</taxon>
        <taxon>Pseudomonas</taxon>
        <taxon>Pseudomonas syringae</taxon>
    </lineage>
</organism>
<name>A0A3M2XAL4_PSESJ</name>
<proteinExistence type="predicted"/>
<evidence type="ECO:0000313" key="1">
    <source>
        <dbReference type="EMBL" id="RMO26021.1"/>
    </source>
</evidence>